<feature type="region of interest" description="Disordered" evidence="1">
    <location>
        <begin position="1"/>
        <end position="21"/>
    </location>
</feature>
<reference evidence="2 3" key="1">
    <citation type="journal article" date="2014" name="Genome Announc.">
        <title>Draft Genome Sequence of the Boron-Tolerant and Moderately Halotolerant Bacterium Gracilibacillus boraciitolerans JCM 21714T.</title>
        <authorList>
            <person name="Ahmed I."/>
            <person name="Oshima K."/>
            <person name="Suda W."/>
            <person name="Kitamura K."/>
            <person name="Iida T."/>
            <person name="Ohmori Y."/>
            <person name="Fujiwara T."/>
            <person name="Hattori M."/>
            <person name="Ohkuma M."/>
        </authorList>
    </citation>
    <scope>NUCLEOTIDE SEQUENCE [LARGE SCALE GENOMIC DNA]</scope>
    <source>
        <strain evidence="2 3">JCM 21714</strain>
    </source>
</reference>
<sequence>MSLEHPDITQMNQRGYISQNDPLDDVLPVRIANCFICDETITNENEVDAMEYEGENYCCKECLIEDIQQI</sequence>
<dbReference type="EMBL" id="BAVS01000009">
    <property type="protein sequence ID" value="GAE93029.1"/>
    <property type="molecule type" value="Genomic_DNA"/>
</dbReference>
<evidence type="ECO:0000313" key="2">
    <source>
        <dbReference type="EMBL" id="GAE93029.1"/>
    </source>
</evidence>
<dbReference type="Proteomes" id="UP000019102">
    <property type="component" value="Unassembled WGS sequence"/>
</dbReference>
<proteinExistence type="predicted"/>
<gene>
    <name evidence="2" type="ORF">JCM21714_2059</name>
</gene>
<evidence type="ECO:0000313" key="3">
    <source>
        <dbReference type="Proteomes" id="UP000019102"/>
    </source>
</evidence>
<comment type="caution">
    <text evidence="2">The sequence shown here is derived from an EMBL/GenBank/DDBJ whole genome shotgun (WGS) entry which is preliminary data.</text>
</comment>
<feature type="compositionally biased region" description="Polar residues" evidence="1">
    <location>
        <begin position="9"/>
        <end position="21"/>
    </location>
</feature>
<accession>W4VJT4</accession>
<protein>
    <submittedName>
        <fullName evidence="2">Uncharacterized protein</fullName>
    </submittedName>
</protein>
<dbReference type="RefSeq" id="WP_035723080.1">
    <property type="nucleotide sequence ID" value="NZ_BAVS01000009.1"/>
</dbReference>
<keyword evidence="3" id="KW-1185">Reference proteome</keyword>
<name>W4VJT4_9BACI</name>
<evidence type="ECO:0000256" key="1">
    <source>
        <dbReference type="SAM" id="MobiDB-lite"/>
    </source>
</evidence>
<dbReference type="STRING" id="1298598.JCM21714_2059"/>
<organism evidence="2 3">
    <name type="scientific">Gracilibacillus boraciitolerans JCM 21714</name>
    <dbReference type="NCBI Taxonomy" id="1298598"/>
    <lineage>
        <taxon>Bacteria</taxon>
        <taxon>Bacillati</taxon>
        <taxon>Bacillota</taxon>
        <taxon>Bacilli</taxon>
        <taxon>Bacillales</taxon>
        <taxon>Bacillaceae</taxon>
        <taxon>Gracilibacillus</taxon>
    </lineage>
</organism>
<dbReference type="AlphaFoldDB" id="W4VJT4"/>